<proteinExistence type="predicted"/>
<dbReference type="PANTHER" id="PTHR47623:SF1">
    <property type="entry name" value="OS09G0287300 PROTEIN"/>
    <property type="match status" value="1"/>
</dbReference>
<evidence type="ECO:0000313" key="2">
    <source>
        <dbReference type="Proteomes" id="UP001499938"/>
    </source>
</evidence>
<comment type="caution">
    <text evidence="1">The sequence shown here is derived from an EMBL/GenBank/DDBJ whole genome shotgun (WGS) entry which is preliminary data.</text>
</comment>
<dbReference type="EMBL" id="BAAAPO010000026">
    <property type="protein sequence ID" value="GAA1792443.1"/>
    <property type="molecule type" value="Genomic_DNA"/>
</dbReference>
<dbReference type="CDD" id="cd07067">
    <property type="entry name" value="HP_PGM_like"/>
    <property type="match status" value="1"/>
</dbReference>
<dbReference type="SMART" id="SM00855">
    <property type="entry name" value="PGAM"/>
    <property type="match status" value="1"/>
</dbReference>
<dbReference type="RefSeq" id="WP_344083439.1">
    <property type="nucleotide sequence ID" value="NZ_BAAAPO010000026.1"/>
</dbReference>
<dbReference type="Pfam" id="PF00300">
    <property type="entry name" value="His_Phos_1"/>
    <property type="match status" value="1"/>
</dbReference>
<dbReference type="SUPFAM" id="SSF53254">
    <property type="entry name" value="Phosphoglycerate mutase-like"/>
    <property type="match status" value="1"/>
</dbReference>
<protein>
    <submittedName>
        <fullName evidence="1">Histidine phosphatase family protein</fullName>
    </submittedName>
</protein>
<name>A0ABP4XV27_9MICO</name>
<dbReference type="PANTHER" id="PTHR47623">
    <property type="entry name" value="OS09G0287300 PROTEIN"/>
    <property type="match status" value="1"/>
</dbReference>
<reference evidence="2" key="1">
    <citation type="journal article" date="2019" name="Int. J. Syst. Evol. Microbiol.">
        <title>The Global Catalogue of Microorganisms (GCM) 10K type strain sequencing project: providing services to taxonomists for standard genome sequencing and annotation.</title>
        <authorList>
            <consortium name="The Broad Institute Genomics Platform"/>
            <consortium name="The Broad Institute Genome Sequencing Center for Infectious Disease"/>
            <person name="Wu L."/>
            <person name="Ma J."/>
        </authorList>
    </citation>
    <scope>NUCLEOTIDE SEQUENCE [LARGE SCALE GENOMIC DNA]</scope>
    <source>
        <strain evidence="2">JCM 15592</strain>
    </source>
</reference>
<dbReference type="InterPro" id="IPR029033">
    <property type="entry name" value="His_PPase_superfam"/>
</dbReference>
<gene>
    <name evidence="1" type="ORF">GCM10009811_16600</name>
</gene>
<keyword evidence="2" id="KW-1185">Reference proteome</keyword>
<organism evidence="1 2">
    <name type="scientific">Nostocoides veronense</name>
    <dbReference type="NCBI Taxonomy" id="330836"/>
    <lineage>
        <taxon>Bacteria</taxon>
        <taxon>Bacillati</taxon>
        <taxon>Actinomycetota</taxon>
        <taxon>Actinomycetes</taxon>
        <taxon>Micrococcales</taxon>
        <taxon>Intrasporangiaceae</taxon>
        <taxon>Nostocoides</taxon>
    </lineage>
</organism>
<dbReference type="Proteomes" id="UP001499938">
    <property type="component" value="Unassembled WGS sequence"/>
</dbReference>
<accession>A0ABP4XV27</accession>
<sequence length="164" mass="17666">MAKTLLLIRHAKSDWDIAASDRDRPLAARGRRQAPATGRWIADRDLIPEQALVSPAARARQTWDLVAGAWAESETDVISAEAAYTFDGAELLELVRGTGDSVNRLAITGHNPAISELVEMLTGRYEPMPTSALAVIELSEWATAGDGTASLLYAGRPADDSRPK</sequence>
<evidence type="ECO:0000313" key="1">
    <source>
        <dbReference type="EMBL" id="GAA1792443.1"/>
    </source>
</evidence>
<dbReference type="InterPro" id="IPR013078">
    <property type="entry name" value="His_Pase_superF_clade-1"/>
</dbReference>
<dbReference type="Gene3D" id="3.40.50.1240">
    <property type="entry name" value="Phosphoglycerate mutase-like"/>
    <property type="match status" value="1"/>
</dbReference>